<dbReference type="GO" id="GO:0005634">
    <property type="term" value="C:nucleus"/>
    <property type="evidence" value="ECO:0007669"/>
    <property type="project" value="InterPro"/>
</dbReference>
<dbReference type="AlphaFoldDB" id="A0A0V0R8F2"/>
<evidence type="ECO:0000313" key="8">
    <source>
        <dbReference type="Proteomes" id="UP000054937"/>
    </source>
</evidence>
<dbReference type="Pfam" id="PF00076">
    <property type="entry name" value="RRM_1"/>
    <property type="match status" value="3"/>
</dbReference>
<protein>
    <recommendedName>
        <fullName evidence="6">RRM domain-containing protein</fullName>
    </recommendedName>
</protein>
<feature type="region of interest" description="Disordered" evidence="5">
    <location>
        <begin position="16"/>
        <end position="110"/>
    </location>
</feature>
<sequence length="545" mass="63375">MANNLADLNLDQLESLMQNQNDSSKVGLMENNNNGLNHEERSKSRRSEEKKKKKKKHRSSRSRSSRSSRSRDKKKSKKHKKKSSRRDSHSRRRSSRSYQEEKPMTEQERLAKQQLEQIEKTQQQIKMLEEKFKQAEKEKEEAQREDMTIMMYCLPTSADEKDIYKYLQQHKIGKVRDIKIIRDQRSRKSKGVCYVEFFDQDSVQRTLLLNNRPFIQNGQEIKHSQIKVQHSQAEKNRNAAVAKTLKEAKQKALQEQMELLNKGPMKIYVGGLTDSLANISDNDLKSLFETFGLIDQIEVSRDQDGKCKGYAYITFRVGEDAQKAIQEMNDFKVGDKQIKVTSLHNTMLQGLPLLQLQPHMLQQDKQNDPQNQQQQDLAQGELDEEHGGNFLHTSQSRIQLMQKLNREQIALPEQQQAPQPLQMNPLLQGMMGQQQNSVPDHPPQFPAPTNYLFIGNMFNGEEVLEEPTFFADLQEDVEDECRNFGQIRKVLVDTKSKGNIFVEFVEPSSAELCQQNMSSRYYNNQKIISYFVTQDVFQTQLQNIQ</sequence>
<evidence type="ECO:0000256" key="2">
    <source>
        <dbReference type="ARBA" id="ARBA00022737"/>
    </source>
</evidence>
<dbReference type="InterPro" id="IPR035979">
    <property type="entry name" value="RBD_domain_sf"/>
</dbReference>
<feature type="compositionally biased region" description="Basic residues" evidence="5">
    <location>
        <begin position="51"/>
        <end position="95"/>
    </location>
</feature>
<feature type="compositionally biased region" description="Basic and acidic residues" evidence="5">
    <location>
        <begin position="98"/>
        <end position="110"/>
    </location>
</feature>
<proteinExistence type="predicted"/>
<accession>A0A0V0R8F2</accession>
<dbReference type="GO" id="GO:0003723">
    <property type="term" value="F:RNA binding"/>
    <property type="evidence" value="ECO:0007669"/>
    <property type="project" value="UniProtKB-UniRule"/>
</dbReference>
<dbReference type="CDD" id="cd12285">
    <property type="entry name" value="RRM3_RBM39_like"/>
    <property type="match status" value="1"/>
</dbReference>
<evidence type="ECO:0000256" key="3">
    <source>
        <dbReference type="ARBA" id="ARBA00022884"/>
    </source>
</evidence>
<keyword evidence="8" id="KW-1185">Reference proteome</keyword>
<keyword evidence="2" id="KW-0677">Repeat</keyword>
<dbReference type="GO" id="GO:0006397">
    <property type="term" value="P:mRNA processing"/>
    <property type="evidence" value="ECO:0007669"/>
    <property type="project" value="InterPro"/>
</dbReference>
<evidence type="ECO:0000256" key="1">
    <source>
        <dbReference type="ARBA" id="ARBA00022553"/>
    </source>
</evidence>
<organism evidence="7 8">
    <name type="scientific">Pseudocohnilembus persalinus</name>
    <name type="common">Ciliate</name>
    <dbReference type="NCBI Taxonomy" id="266149"/>
    <lineage>
        <taxon>Eukaryota</taxon>
        <taxon>Sar</taxon>
        <taxon>Alveolata</taxon>
        <taxon>Ciliophora</taxon>
        <taxon>Intramacronucleata</taxon>
        <taxon>Oligohymenophorea</taxon>
        <taxon>Scuticociliatia</taxon>
        <taxon>Philasterida</taxon>
        <taxon>Pseudocohnilembidae</taxon>
        <taxon>Pseudocohnilembus</taxon>
    </lineage>
</organism>
<dbReference type="Gene3D" id="3.30.70.330">
    <property type="match status" value="3"/>
</dbReference>
<feature type="domain" description="RRM" evidence="6">
    <location>
        <begin position="265"/>
        <end position="345"/>
    </location>
</feature>
<feature type="compositionally biased region" description="Polar residues" evidence="5">
    <location>
        <begin position="16"/>
        <end position="36"/>
    </location>
</feature>
<feature type="domain" description="RRM" evidence="6">
    <location>
        <begin position="450"/>
        <end position="534"/>
    </location>
</feature>
<dbReference type="OrthoDB" id="5411533at2759"/>
<reference evidence="7 8" key="1">
    <citation type="journal article" date="2015" name="Sci. Rep.">
        <title>Genome of the facultative scuticociliatosis pathogen Pseudocohnilembus persalinus provides insight into its virulence through horizontal gene transfer.</title>
        <authorList>
            <person name="Xiong J."/>
            <person name="Wang G."/>
            <person name="Cheng J."/>
            <person name="Tian M."/>
            <person name="Pan X."/>
            <person name="Warren A."/>
            <person name="Jiang C."/>
            <person name="Yuan D."/>
            <person name="Miao W."/>
        </authorList>
    </citation>
    <scope>NUCLEOTIDE SEQUENCE [LARGE SCALE GENOMIC DNA]</scope>
    <source>
        <strain evidence="7">36N120E</strain>
    </source>
</reference>
<comment type="caution">
    <text evidence="7">The sequence shown here is derived from an EMBL/GenBank/DDBJ whole genome shotgun (WGS) entry which is preliminary data.</text>
</comment>
<dbReference type="InterPro" id="IPR006509">
    <property type="entry name" value="RBM39_SF"/>
</dbReference>
<evidence type="ECO:0000313" key="7">
    <source>
        <dbReference type="EMBL" id="KRX10488.1"/>
    </source>
</evidence>
<feature type="domain" description="RRM" evidence="6">
    <location>
        <begin position="147"/>
        <end position="233"/>
    </location>
</feature>
<dbReference type="Proteomes" id="UP000054937">
    <property type="component" value="Unassembled WGS sequence"/>
</dbReference>
<dbReference type="CDD" id="cd00590">
    <property type="entry name" value="RRM_SF"/>
    <property type="match status" value="1"/>
</dbReference>
<dbReference type="InterPro" id="IPR000504">
    <property type="entry name" value="RRM_dom"/>
</dbReference>
<dbReference type="InterPro" id="IPR029123">
    <property type="entry name" value="RBM39_linker"/>
</dbReference>
<dbReference type="InParanoid" id="A0A0V0R8F2"/>
<dbReference type="Pfam" id="PF15519">
    <property type="entry name" value="RBM39linker"/>
    <property type="match status" value="1"/>
</dbReference>
<keyword evidence="1" id="KW-0597">Phosphoprotein</keyword>
<dbReference type="EMBL" id="LDAU01000027">
    <property type="protein sequence ID" value="KRX10488.1"/>
    <property type="molecule type" value="Genomic_DNA"/>
</dbReference>
<name>A0A0V0R8F2_PSEPJ</name>
<dbReference type="PROSITE" id="PS50102">
    <property type="entry name" value="RRM"/>
    <property type="match status" value="3"/>
</dbReference>
<keyword evidence="3 4" id="KW-0694">RNA-binding</keyword>
<dbReference type="SMART" id="SM00360">
    <property type="entry name" value="RRM"/>
    <property type="match status" value="3"/>
</dbReference>
<evidence type="ECO:0000256" key="4">
    <source>
        <dbReference type="PROSITE-ProRule" id="PRU00176"/>
    </source>
</evidence>
<evidence type="ECO:0000259" key="6">
    <source>
        <dbReference type="PROSITE" id="PS50102"/>
    </source>
</evidence>
<dbReference type="SUPFAM" id="SSF54928">
    <property type="entry name" value="RNA-binding domain, RBD"/>
    <property type="match status" value="2"/>
</dbReference>
<gene>
    <name evidence="7" type="ORF">PPERSA_08790</name>
</gene>
<dbReference type="InterPro" id="IPR012677">
    <property type="entry name" value="Nucleotide-bd_a/b_plait_sf"/>
</dbReference>
<feature type="compositionally biased region" description="Basic and acidic residues" evidence="5">
    <location>
        <begin position="37"/>
        <end position="50"/>
    </location>
</feature>
<dbReference type="NCBIfam" id="TIGR01622">
    <property type="entry name" value="SF-CC1"/>
    <property type="match status" value="1"/>
</dbReference>
<dbReference type="OMA" id="RYFAGNT"/>
<dbReference type="PANTHER" id="PTHR48036">
    <property type="entry name" value="SPLICING FACTOR (PAD-1), PUTATIVE (AFU_ORTHOLOGUE AFUA_1G15810)-RELATED"/>
    <property type="match status" value="1"/>
</dbReference>
<evidence type="ECO:0000256" key="5">
    <source>
        <dbReference type="SAM" id="MobiDB-lite"/>
    </source>
</evidence>